<evidence type="ECO:0000313" key="19">
    <source>
        <dbReference type="Proteomes" id="UP000054560"/>
    </source>
</evidence>
<feature type="non-terminal residue" evidence="18">
    <location>
        <position position="1"/>
    </location>
</feature>
<dbReference type="InterPro" id="IPR056176">
    <property type="entry name" value="TPR_COPA_B"/>
</dbReference>
<dbReference type="InterPro" id="IPR036322">
    <property type="entry name" value="WD40_repeat_dom_sf"/>
</dbReference>
<evidence type="ECO:0000256" key="5">
    <source>
        <dbReference type="ARBA" id="ARBA00022490"/>
    </source>
</evidence>
<evidence type="ECO:0000256" key="14">
    <source>
        <dbReference type="PROSITE-ProRule" id="PRU00221"/>
    </source>
</evidence>
<dbReference type="STRING" id="667725.A0A0L0FK77"/>
<feature type="repeat" description="WD" evidence="14">
    <location>
        <begin position="94"/>
        <end position="135"/>
    </location>
</feature>
<keyword evidence="11" id="KW-0472">Membrane</keyword>
<dbReference type="InterPro" id="IPR020472">
    <property type="entry name" value="WD40_PAC1"/>
</dbReference>
<evidence type="ECO:0000256" key="11">
    <source>
        <dbReference type="ARBA" id="ARBA00023136"/>
    </source>
</evidence>
<gene>
    <name evidence="18" type="ORF">SARC_10358</name>
</gene>
<dbReference type="PANTHER" id="PTHR19876">
    <property type="entry name" value="COATOMER"/>
    <property type="match status" value="1"/>
</dbReference>
<dbReference type="FunFam" id="1.25.40.470:FF:000001">
    <property type="entry name" value="Coatomer subunit beta"/>
    <property type="match status" value="1"/>
</dbReference>
<keyword evidence="7" id="KW-0677">Repeat</keyword>
<dbReference type="InterPro" id="IPR015943">
    <property type="entry name" value="WD40/YVTN_repeat-like_dom_sf"/>
</dbReference>
<dbReference type="Pfam" id="PF23953">
    <property type="entry name" value="TPR_COPA_B"/>
    <property type="match status" value="1"/>
</dbReference>
<evidence type="ECO:0000259" key="17">
    <source>
        <dbReference type="Pfam" id="PF23953"/>
    </source>
</evidence>
<dbReference type="PRINTS" id="PR00320">
    <property type="entry name" value="GPROTEINBRPT"/>
</dbReference>
<dbReference type="PROSITE" id="PS50294">
    <property type="entry name" value="WD_REPEATS_REGION"/>
    <property type="match status" value="4"/>
</dbReference>
<feature type="compositionally biased region" description="Acidic residues" evidence="15">
    <location>
        <begin position="993"/>
        <end position="1014"/>
    </location>
</feature>
<dbReference type="Proteomes" id="UP000054560">
    <property type="component" value="Unassembled WGS sequence"/>
</dbReference>
<feature type="repeat" description="WD" evidence="14">
    <location>
        <begin position="223"/>
        <end position="264"/>
    </location>
</feature>
<name>A0A0L0FK77_9EUKA</name>
<dbReference type="Pfam" id="PF00400">
    <property type="entry name" value="WD40"/>
    <property type="match status" value="6"/>
</dbReference>
<dbReference type="Gene3D" id="2.130.10.10">
    <property type="entry name" value="YVTN repeat-like/Quinoprotein amine dehydrogenase"/>
    <property type="match status" value="1"/>
</dbReference>
<comment type="subcellular location">
    <subcellularLocation>
        <location evidence="2">Cytoplasmic vesicle</location>
        <location evidence="2">COPI-coated vesicle membrane</location>
        <topology evidence="2">Peripheral membrane protein</topology>
        <orientation evidence="2">Cytoplasmic side</orientation>
    </subcellularLocation>
    <subcellularLocation>
        <location evidence="1">Golgi apparatus membrane</location>
        <topology evidence="1">Peripheral membrane protein</topology>
        <orientation evidence="1">Cytoplasmic side</orientation>
    </subcellularLocation>
</comment>
<dbReference type="OrthoDB" id="2150324at2759"/>
<dbReference type="GO" id="GO:0006890">
    <property type="term" value="P:retrograde vesicle-mediated transport, Golgi to endoplasmic reticulum"/>
    <property type="evidence" value="ECO:0007669"/>
    <property type="project" value="TreeGrafter"/>
</dbReference>
<dbReference type="PROSITE" id="PS50082">
    <property type="entry name" value="WD_REPEATS_2"/>
    <property type="match status" value="5"/>
</dbReference>
<keyword evidence="8" id="KW-0931">ER-Golgi transport</keyword>
<dbReference type="CDD" id="cd00200">
    <property type="entry name" value="WD40"/>
    <property type="match status" value="1"/>
</dbReference>
<dbReference type="GO" id="GO:0030126">
    <property type="term" value="C:COPI vesicle coat"/>
    <property type="evidence" value="ECO:0007669"/>
    <property type="project" value="TreeGrafter"/>
</dbReference>
<dbReference type="GO" id="GO:0005198">
    <property type="term" value="F:structural molecule activity"/>
    <property type="evidence" value="ECO:0007669"/>
    <property type="project" value="InterPro"/>
</dbReference>
<keyword evidence="6 14" id="KW-0853">WD repeat</keyword>
<feature type="repeat" description="WD" evidence="14">
    <location>
        <begin position="179"/>
        <end position="222"/>
    </location>
</feature>
<dbReference type="PANTHER" id="PTHR19876:SF2">
    <property type="entry name" value="COATOMER SUBUNIT BETA"/>
    <property type="match status" value="1"/>
</dbReference>
<organism evidence="18 19">
    <name type="scientific">Sphaeroforma arctica JP610</name>
    <dbReference type="NCBI Taxonomy" id="667725"/>
    <lineage>
        <taxon>Eukaryota</taxon>
        <taxon>Ichthyosporea</taxon>
        <taxon>Ichthyophonida</taxon>
        <taxon>Sphaeroforma</taxon>
    </lineage>
</organism>
<dbReference type="EMBL" id="KQ242815">
    <property type="protein sequence ID" value="KNC77177.1"/>
    <property type="molecule type" value="Genomic_DNA"/>
</dbReference>
<dbReference type="Pfam" id="PF04053">
    <property type="entry name" value="B-prop_COPA_B_2nd"/>
    <property type="match status" value="1"/>
</dbReference>
<dbReference type="RefSeq" id="XP_014151079.1">
    <property type="nucleotide sequence ID" value="XM_014295604.1"/>
</dbReference>
<feature type="domain" description="COPA/B second beta-propeller" evidence="16">
    <location>
        <begin position="317"/>
        <end position="575"/>
    </location>
</feature>
<dbReference type="Gene3D" id="1.25.40.470">
    <property type="match status" value="1"/>
</dbReference>
<dbReference type="GeneID" id="25910862"/>
<keyword evidence="4" id="KW-0813">Transport</keyword>
<feature type="compositionally biased region" description="Polar residues" evidence="15">
    <location>
        <begin position="867"/>
        <end position="877"/>
    </location>
</feature>
<evidence type="ECO:0000256" key="2">
    <source>
        <dbReference type="ARBA" id="ARBA00004347"/>
    </source>
</evidence>
<evidence type="ECO:0000256" key="10">
    <source>
        <dbReference type="ARBA" id="ARBA00023034"/>
    </source>
</evidence>
<evidence type="ECO:0000256" key="15">
    <source>
        <dbReference type="SAM" id="MobiDB-lite"/>
    </source>
</evidence>
<evidence type="ECO:0000256" key="3">
    <source>
        <dbReference type="ARBA" id="ARBA00010844"/>
    </source>
</evidence>
<keyword evidence="9" id="KW-0653">Protein transport</keyword>
<dbReference type="InterPro" id="IPR050844">
    <property type="entry name" value="Coatomer_complex_subunit"/>
</dbReference>
<feature type="repeat" description="WD" evidence="14">
    <location>
        <begin position="10"/>
        <end position="51"/>
    </location>
</feature>
<feature type="repeat" description="WD" evidence="14">
    <location>
        <begin position="136"/>
        <end position="170"/>
    </location>
</feature>
<dbReference type="SMART" id="SM00320">
    <property type="entry name" value="WD40"/>
    <property type="match status" value="6"/>
</dbReference>
<evidence type="ECO:0000256" key="8">
    <source>
        <dbReference type="ARBA" id="ARBA00022892"/>
    </source>
</evidence>
<evidence type="ECO:0000259" key="16">
    <source>
        <dbReference type="Pfam" id="PF04053"/>
    </source>
</evidence>
<feature type="domain" description="COPA/B TPR" evidence="17">
    <location>
        <begin position="592"/>
        <end position="772"/>
    </location>
</feature>
<keyword evidence="5" id="KW-0963">Cytoplasm</keyword>
<dbReference type="InterPro" id="IPR006692">
    <property type="entry name" value="Beta-prop_COPA/B_2nd"/>
</dbReference>
<proteinExistence type="inferred from homology"/>
<evidence type="ECO:0000256" key="7">
    <source>
        <dbReference type="ARBA" id="ARBA00022737"/>
    </source>
</evidence>
<keyword evidence="12" id="KW-0968">Cytoplasmic vesicle</keyword>
<evidence type="ECO:0000256" key="13">
    <source>
        <dbReference type="ARBA" id="ARBA00032920"/>
    </source>
</evidence>
<dbReference type="GO" id="GO:0006886">
    <property type="term" value="P:intracellular protein transport"/>
    <property type="evidence" value="ECO:0007669"/>
    <property type="project" value="InterPro"/>
</dbReference>
<feature type="compositionally biased region" description="Polar residues" evidence="15">
    <location>
        <begin position="906"/>
        <end position="916"/>
    </location>
</feature>
<dbReference type="InterPro" id="IPR016453">
    <property type="entry name" value="COPB2"/>
</dbReference>
<evidence type="ECO:0000256" key="6">
    <source>
        <dbReference type="ARBA" id="ARBA00022574"/>
    </source>
</evidence>
<dbReference type="AlphaFoldDB" id="A0A0L0FK77"/>
<feature type="compositionally biased region" description="Acidic residues" evidence="15">
    <location>
        <begin position="946"/>
        <end position="967"/>
    </location>
</feature>
<evidence type="ECO:0000256" key="4">
    <source>
        <dbReference type="ARBA" id="ARBA00022448"/>
    </source>
</evidence>
<accession>A0A0L0FK77</accession>
<sequence>PLRLDIRRKLSARSDRVKSVDVHPTEPWMLCSLYNGQVHIWNHESQTMLKSFEVAEVPVRCARFVARKSWIITGSDDMQLRVFNYNTLEKVHTLEAHSDYIRSVAVHPTQPLFISSSDDMLIKLWDWEKWQCMQVFEGHTHYVMMVVFNPKDANTFASASLDRTIKVWQLGSPVPNFTLEGHEKGVNCVDYFQGGEKPYLISGADDRTARVWDYQNKTCVQTLSGHTQNVSVVCFHPELPIILTGSEDGTVRVWHSQTYRLENTLNYGLERVWALAYVRGSNNIALGYDEGSIMIKLGREEPAMSMDSSGKIIWAKHSEIQQANLKQVLEQGVIKDGEALTLSTKDLGACEIYPQSLQHNPNGRFVVVCGDGEYIIYTALAWRNKSFGSALEFVWASEAGVYAVRESSSKIKVYKNFKERSIIKPDFSAEGIFGGHLLGVRSSNSLAFYDWESGDLVRRIEIVPKAVYWSENDLVAICTEDSYFILRFSESAVAEFRESGEVIQDEGIETAFEVLGEIADDIRTACWVGDCFLFTNSVNRLNYYVGGEIVTVSHLDRPMYLLGYIPKDNRVYLVDKDLQPVSYAISLTVLEYQTLVMRRDFATADGLMSQIPEGERTRVARFLEKQGFKEQALQVSTDIDHKFELAMTLKNMKLVHEIAQEVDSPLRWKQVADLALSCWEFDLAQKSMMAAKDYPGLLLLFTTSGNPEGLTILAKKCQEEEQNHITFVCLFLLQRLEECLDLLVVTNRLPEACFFARTYLPSKVDDLVVLWKESLEAKGKPGMAASLASPGEYGNLFPDIDLAIQAERRYKRMDRSEGLAAASDYVAMKAALGRDLIEEVRESGEEPELPVSPVQAKPSLPEPQSPVRAQTQAPQPDSESEIEPEANNGTNNGMDDRDFEEEEEGQASSAFNTPEPTFQMPRDAFAKQQRSPAAHQSPAPPKIEAPEEDSEEASDDFDDSDDDEDELQTVLSGKPSPAAQKQASPAPTQLKDDFDDDVDDFDSDFGEDDGFDDL</sequence>
<dbReference type="GO" id="GO:0006888">
    <property type="term" value="P:endoplasmic reticulum to Golgi vesicle-mediated transport"/>
    <property type="evidence" value="ECO:0007669"/>
    <property type="project" value="TreeGrafter"/>
</dbReference>
<dbReference type="InterPro" id="IPR001680">
    <property type="entry name" value="WD40_rpt"/>
</dbReference>
<keyword evidence="19" id="KW-1185">Reference proteome</keyword>
<dbReference type="GO" id="GO:0000139">
    <property type="term" value="C:Golgi membrane"/>
    <property type="evidence" value="ECO:0007669"/>
    <property type="project" value="UniProtKB-SubCell"/>
</dbReference>
<protein>
    <recommendedName>
        <fullName evidence="13">Beta'-coat protein</fullName>
    </recommendedName>
</protein>
<evidence type="ECO:0000256" key="1">
    <source>
        <dbReference type="ARBA" id="ARBA00004255"/>
    </source>
</evidence>
<dbReference type="PIRSF" id="PIRSF005567">
    <property type="entry name" value="Coatomer_beta'_subunit"/>
    <property type="match status" value="1"/>
</dbReference>
<evidence type="ECO:0000256" key="12">
    <source>
        <dbReference type="ARBA" id="ARBA00023329"/>
    </source>
</evidence>
<keyword evidence="10" id="KW-0333">Golgi apparatus</keyword>
<feature type="region of interest" description="Disordered" evidence="15">
    <location>
        <begin position="841"/>
        <end position="1014"/>
    </location>
</feature>
<dbReference type="eggNOG" id="KOG0276">
    <property type="taxonomic scope" value="Eukaryota"/>
</dbReference>
<dbReference type="SUPFAM" id="SSF50978">
    <property type="entry name" value="WD40 repeat-like"/>
    <property type="match status" value="2"/>
</dbReference>
<evidence type="ECO:0000313" key="18">
    <source>
        <dbReference type="EMBL" id="KNC77177.1"/>
    </source>
</evidence>
<feature type="compositionally biased region" description="Low complexity" evidence="15">
    <location>
        <begin position="974"/>
        <end position="987"/>
    </location>
</feature>
<evidence type="ECO:0000256" key="9">
    <source>
        <dbReference type="ARBA" id="ARBA00022927"/>
    </source>
</evidence>
<dbReference type="FunFam" id="2.130.10.10:FF:000008">
    <property type="entry name" value="Coatomer subunit beta"/>
    <property type="match status" value="1"/>
</dbReference>
<dbReference type="CDD" id="cd22947">
    <property type="entry name" value="Coatomer_WDAD_beta-like"/>
    <property type="match status" value="1"/>
</dbReference>
<comment type="similarity">
    <text evidence="3">Belongs to the WD repeat COPB2 family.</text>
</comment>
<reference evidence="18 19" key="1">
    <citation type="submission" date="2011-02" db="EMBL/GenBank/DDBJ databases">
        <title>The Genome Sequence of Sphaeroforma arctica JP610.</title>
        <authorList>
            <consortium name="The Broad Institute Genome Sequencing Platform"/>
            <person name="Russ C."/>
            <person name="Cuomo C."/>
            <person name="Young S.K."/>
            <person name="Zeng Q."/>
            <person name="Gargeya S."/>
            <person name="Alvarado L."/>
            <person name="Berlin A."/>
            <person name="Chapman S.B."/>
            <person name="Chen Z."/>
            <person name="Freedman E."/>
            <person name="Gellesch M."/>
            <person name="Goldberg J."/>
            <person name="Griggs A."/>
            <person name="Gujja S."/>
            <person name="Heilman E."/>
            <person name="Heiman D."/>
            <person name="Howarth C."/>
            <person name="Mehta T."/>
            <person name="Neiman D."/>
            <person name="Pearson M."/>
            <person name="Roberts A."/>
            <person name="Saif S."/>
            <person name="Shea T."/>
            <person name="Shenoy N."/>
            <person name="Sisk P."/>
            <person name="Stolte C."/>
            <person name="Sykes S."/>
            <person name="White J."/>
            <person name="Yandava C."/>
            <person name="Burger G."/>
            <person name="Gray M.W."/>
            <person name="Holland P.W.H."/>
            <person name="King N."/>
            <person name="Lang F.B.F."/>
            <person name="Roger A.J."/>
            <person name="Ruiz-Trillo I."/>
            <person name="Haas B."/>
            <person name="Nusbaum C."/>
            <person name="Birren B."/>
        </authorList>
    </citation>
    <scope>NUCLEOTIDE SEQUENCE [LARGE SCALE GENOMIC DNA]</scope>
    <source>
        <strain evidence="18 19">JP610</strain>
    </source>
</reference>
<dbReference type="GO" id="GO:0006891">
    <property type="term" value="P:intra-Golgi vesicle-mediated transport"/>
    <property type="evidence" value="ECO:0007669"/>
    <property type="project" value="TreeGrafter"/>
</dbReference>